<evidence type="ECO:0000313" key="2">
    <source>
        <dbReference type="Proteomes" id="UP000185911"/>
    </source>
</evidence>
<dbReference type="Proteomes" id="UP000185911">
    <property type="component" value="Unassembled WGS sequence"/>
</dbReference>
<reference evidence="1 2" key="1">
    <citation type="submission" date="2017-01" db="EMBL/GenBank/DDBJ databases">
        <title>Genome sequence of Rhodoferax antarcticus ANT.BR, a psychrophilic purple nonsulfur bacterium from an Antarctic microbial mat.</title>
        <authorList>
            <person name="Baker J."/>
            <person name="Riester C."/>
            <person name="Skinner B."/>
            <person name="Newell A."/>
            <person name="Swingley W."/>
            <person name="Madigan M."/>
            <person name="Jung D."/>
            <person name="Asao M."/>
            <person name="Chen M."/>
            <person name="Loughlin P."/>
            <person name="Pan H."/>
            <person name="Lin S."/>
            <person name="Li N."/>
            <person name="Shaw J."/>
            <person name="Prado M."/>
            <person name="Sherman C."/>
            <person name="Li X."/>
            <person name="Tang J."/>
            <person name="Blankenship R."/>
            <person name="Zhao T."/>
            <person name="Touchman J."/>
            <person name="Sattley M."/>
        </authorList>
    </citation>
    <scope>NUCLEOTIDE SEQUENCE [LARGE SCALE GENOMIC DNA]</scope>
    <source>
        <strain evidence="1 2">ANT.BR</strain>
    </source>
</reference>
<comment type="caution">
    <text evidence="1">The sequence shown here is derived from an EMBL/GenBank/DDBJ whole genome shotgun (WGS) entry which is preliminary data.</text>
</comment>
<accession>A0A1Q8YAW4</accession>
<dbReference type="EMBL" id="MSYM01000017">
    <property type="protein sequence ID" value="OLP05188.1"/>
    <property type="molecule type" value="Genomic_DNA"/>
</dbReference>
<name>A0A1Q8YAW4_9BURK</name>
<keyword evidence="2" id="KW-1185">Reference proteome</keyword>
<evidence type="ECO:0000313" key="1">
    <source>
        <dbReference type="EMBL" id="OLP05188.1"/>
    </source>
</evidence>
<protein>
    <submittedName>
        <fullName evidence="1">Uncharacterized protein</fullName>
    </submittedName>
</protein>
<gene>
    <name evidence="1" type="ORF">BLL52_3312</name>
</gene>
<proteinExistence type="predicted"/>
<organism evidence="1 2">
    <name type="scientific">Rhodoferax antarcticus ANT.BR</name>
    <dbReference type="NCBI Taxonomy" id="1111071"/>
    <lineage>
        <taxon>Bacteria</taxon>
        <taxon>Pseudomonadati</taxon>
        <taxon>Pseudomonadota</taxon>
        <taxon>Betaproteobacteria</taxon>
        <taxon>Burkholderiales</taxon>
        <taxon>Comamonadaceae</taxon>
        <taxon>Rhodoferax</taxon>
    </lineage>
</organism>
<dbReference type="AlphaFoldDB" id="A0A1Q8YAW4"/>
<sequence>MHLQLNLVDMSLSLVVSFSACPMLRLDDARVFRSFFIKDPVKVASRMPDTVVIRR</sequence>